<dbReference type="EMBL" id="CP075546">
    <property type="protein sequence ID" value="QVV89298.1"/>
    <property type="molecule type" value="Genomic_DNA"/>
</dbReference>
<dbReference type="Pfam" id="PF24167">
    <property type="entry name" value="DUF7411"/>
    <property type="match status" value="1"/>
</dbReference>
<reference evidence="1 2" key="1">
    <citation type="submission" date="2021-05" db="EMBL/GenBank/DDBJ databases">
        <title>A novel Methanospirillum isolate from a pyrite-forming mixed culture.</title>
        <authorList>
            <person name="Bunk B."/>
            <person name="Sproer C."/>
            <person name="Spring S."/>
            <person name="Pester M."/>
        </authorList>
    </citation>
    <scope>NUCLEOTIDE SEQUENCE [LARGE SCALE GENOMIC DNA]</scope>
    <source>
        <strain evidence="1 2">J.3.6.1-F.2.7.3</strain>
    </source>
</reference>
<organism evidence="1 2">
    <name type="scientific">Methanospirillum purgamenti</name>
    <dbReference type="NCBI Taxonomy" id="2834276"/>
    <lineage>
        <taxon>Archaea</taxon>
        <taxon>Methanobacteriati</taxon>
        <taxon>Methanobacteriota</taxon>
        <taxon>Stenosarchaea group</taxon>
        <taxon>Methanomicrobia</taxon>
        <taxon>Methanomicrobiales</taxon>
        <taxon>Methanospirillaceae</taxon>
        <taxon>Methanospirillum</taxon>
    </lineage>
</organism>
<gene>
    <name evidence="1" type="ORF">KHC33_01815</name>
</gene>
<dbReference type="InterPro" id="IPR014729">
    <property type="entry name" value="Rossmann-like_a/b/a_fold"/>
</dbReference>
<dbReference type="GO" id="GO:0016787">
    <property type="term" value="F:hydrolase activity"/>
    <property type="evidence" value="ECO:0007669"/>
    <property type="project" value="UniProtKB-KW"/>
</dbReference>
<evidence type="ECO:0000313" key="1">
    <source>
        <dbReference type="EMBL" id="QVV89298.1"/>
    </source>
</evidence>
<dbReference type="Gene3D" id="3.40.50.620">
    <property type="entry name" value="HUPs"/>
    <property type="match status" value="1"/>
</dbReference>
<proteinExistence type="predicted"/>
<dbReference type="SUPFAM" id="SSF52402">
    <property type="entry name" value="Adenine nucleotide alpha hydrolases-like"/>
    <property type="match status" value="1"/>
</dbReference>
<keyword evidence="1" id="KW-0378">Hydrolase</keyword>
<protein>
    <submittedName>
        <fullName evidence="1">Alpha hydrolase</fullName>
    </submittedName>
</protein>
<evidence type="ECO:0000313" key="2">
    <source>
        <dbReference type="Proteomes" id="UP000680656"/>
    </source>
</evidence>
<dbReference type="KEGG" id="mrtj:KHC33_01815"/>
<keyword evidence="2" id="KW-1185">Reference proteome</keyword>
<dbReference type="AlphaFoldDB" id="A0A8E7B2H7"/>
<dbReference type="RefSeq" id="WP_214420095.1">
    <property type="nucleotide sequence ID" value="NZ_CP075546.1"/>
</dbReference>
<dbReference type="Proteomes" id="UP000680656">
    <property type="component" value="Chromosome"/>
</dbReference>
<dbReference type="InterPro" id="IPR055834">
    <property type="entry name" value="DUF7411"/>
</dbReference>
<dbReference type="NCBIfam" id="NF011155">
    <property type="entry name" value="PRK14561.1"/>
    <property type="match status" value="1"/>
</dbReference>
<dbReference type="GeneID" id="65566799"/>
<sequence length="197" mass="21944">MKAGVLFSGGKDSSIAAILLSTWYEVELNTFLLSQNASITNVKEAAASLGFPHHVHTFGEDFLHEIVDLIVQEGFPNNGIQKVHREAIRELCGLYDVVADGTRFGDRVPLLSDDEIRSIGDRYGCSYIRPLIGFPKREVERLVSRYLTVSYGETGEIKNGDYETGIREELIKRGLSPAQYFPPAHQQSLITGRKNNS</sequence>
<accession>A0A8E7B2H7</accession>
<name>A0A8E7B2H7_9EURY</name>